<reference evidence="7" key="1">
    <citation type="submission" date="2015-01" db="EMBL/GenBank/DDBJ databases">
        <title>The Genome Sequence of Cladophialophora bantiana CBS 173.52.</title>
        <authorList>
            <consortium name="The Broad Institute Genomics Platform"/>
            <person name="Cuomo C."/>
            <person name="de Hoog S."/>
            <person name="Gorbushina A."/>
            <person name="Stielow B."/>
            <person name="Teixiera M."/>
            <person name="Abouelleil A."/>
            <person name="Chapman S.B."/>
            <person name="Priest M."/>
            <person name="Young S.K."/>
            <person name="Wortman J."/>
            <person name="Nusbaum C."/>
            <person name="Birren B."/>
        </authorList>
    </citation>
    <scope>NUCLEOTIDE SEQUENCE [LARGE SCALE GENOMIC DNA]</scope>
    <source>
        <strain evidence="7">CBS 173.52</strain>
    </source>
</reference>
<dbReference type="RefSeq" id="XP_016614102.1">
    <property type="nucleotide sequence ID" value="XM_016769777.1"/>
</dbReference>
<dbReference type="PANTHER" id="PTHR36448:SF3">
    <property type="entry name" value="CUPIN TYPE-2 DOMAIN-CONTAINING PROTEIN"/>
    <property type="match status" value="1"/>
</dbReference>
<dbReference type="VEuPathDB" id="FungiDB:Z519_12069"/>
<evidence type="ECO:0000256" key="6">
    <source>
        <dbReference type="SAM" id="Phobius"/>
    </source>
</evidence>
<dbReference type="SUPFAM" id="SSF51182">
    <property type="entry name" value="RmlC-like cupins"/>
    <property type="match status" value="1"/>
</dbReference>
<evidence type="ECO:0000313" key="8">
    <source>
        <dbReference type="Proteomes" id="UP000053789"/>
    </source>
</evidence>
<dbReference type="OrthoDB" id="2446447at2759"/>
<dbReference type="Pfam" id="PF01679">
    <property type="entry name" value="Pmp3"/>
    <property type="match status" value="1"/>
</dbReference>
<evidence type="ECO:0000256" key="1">
    <source>
        <dbReference type="ARBA" id="ARBA00004370"/>
    </source>
</evidence>
<feature type="transmembrane region" description="Helical" evidence="6">
    <location>
        <begin position="35"/>
        <end position="57"/>
    </location>
</feature>
<evidence type="ECO:0000256" key="4">
    <source>
        <dbReference type="ARBA" id="ARBA00022989"/>
    </source>
</evidence>
<dbReference type="AlphaFoldDB" id="A0A0D2H294"/>
<sequence length="354" mass="38628">MSRLSLSASDVCLYILALFLPPVAVFLKTGFDANFIINICLCILWWLPGIIHAWWVLYKYDKSQAQEETYVLKQTTPDQPVIFPSPCLEAGACGNLHASAHQLVVFNLLATPLLLLPTREIQNLRRLLSEHKGKMVEVKKYYLPPTALIPNSPQPLLHYPGLLSSIDSAHESIAAKAHDLFTTNGWETQWIFRYGPSQRSHYHSGVHECMAVLTGTATIRFGVADTVSDLDESTHGSGREEGGIEVPARAGDVFILPAGTAHKTFNASPVTEFKLLTPGDGHAVAGEGSIKDTLANVELSGFTMIGAYPKGGGQWDFAKGGEDVGHFEKVWSVAKPENDPVLGKADEGLCGQWH</sequence>
<keyword evidence="4 6" id="KW-1133">Transmembrane helix</keyword>
<evidence type="ECO:0000256" key="2">
    <source>
        <dbReference type="ARBA" id="ARBA00009530"/>
    </source>
</evidence>
<dbReference type="PROSITE" id="PS01309">
    <property type="entry name" value="UPF0057"/>
    <property type="match status" value="1"/>
</dbReference>
<keyword evidence="8" id="KW-1185">Reference proteome</keyword>
<dbReference type="InterPro" id="IPR047121">
    <property type="entry name" value="YjiB-like"/>
</dbReference>
<evidence type="ECO:0000313" key="7">
    <source>
        <dbReference type="EMBL" id="KIW87433.1"/>
    </source>
</evidence>
<dbReference type="GO" id="GO:0016020">
    <property type="term" value="C:membrane"/>
    <property type="evidence" value="ECO:0007669"/>
    <property type="project" value="UniProtKB-SubCell"/>
</dbReference>
<dbReference type="Proteomes" id="UP000053789">
    <property type="component" value="Unassembled WGS sequence"/>
</dbReference>
<comment type="subcellular location">
    <subcellularLocation>
        <location evidence="1">Membrane</location>
    </subcellularLocation>
</comment>
<accession>A0A0D2H294</accession>
<comment type="similarity">
    <text evidence="2">Belongs to the UPF0057 (PMP3) family.</text>
</comment>
<evidence type="ECO:0000256" key="5">
    <source>
        <dbReference type="ARBA" id="ARBA00023136"/>
    </source>
</evidence>
<name>A0A0D2H294_CLAB1</name>
<proteinExistence type="inferred from homology"/>
<dbReference type="Gene3D" id="2.60.120.10">
    <property type="entry name" value="Jelly Rolls"/>
    <property type="match status" value="1"/>
</dbReference>
<dbReference type="PANTHER" id="PTHR36448">
    <property type="entry name" value="BLR7373 PROTEIN"/>
    <property type="match status" value="1"/>
</dbReference>
<dbReference type="EMBL" id="KN847004">
    <property type="protein sequence ID" value="KIW87433.1"/>
    <property type="molecule type" value="Genomic_DNA"/>
</dbReference>
<keyword evidence="5 6" id="KW-0472">Membrane</keyword>
<organism evidence="7 8">
    <name type="scientific">Cladophialophora bantiana (strain ATCC 10958 / CBS 173.52 / CDC B-1940 / NIH 8579)</name>
    <name type="common">Xylohypha bantiana</name>
    <dbReference type="NCBI Taxonomy" id="1442370"/>
    <lineage>
        <taxon>Eukaryota</taxon>
        <taxon>Fungi</taxon>
        <taxon>Dikarya</taxon>
        <taxon>Ascomycota</taxon>
        <taxon>Pezizomycotina</taxon>
        <taxon>Eurotiomycetes</taxon>
        <taxon>Chaetothyriomycetidae</taxon>
        <taxon>Chaetothyriales</taxon>
        <taxon>Herpotrichiellaceae</taxon>
        <taxon>Cladophialophora</taxon>
    </lineage>
</organism>
<dbReference type="GeneID" id="27704997"/>
<dbReference type="InterPro" id="IPR011051">
    <property type="entry name" value="RmlC_Cupin_sf"/>
</dbReference>
<dbReference type="InterPro" id="IPR014710">
    <property type="entry name" value="RmlC-like_jellyroll"/>
</dbReference>
<feature type="transmembrane region" description="Helical" evidence="6">
    <location>
        <begin position="12"/>
        <end position="29"/>
    </location>
</feature>
<dbReference type="HOGENOM" id="CLU_897259_0_0_1"/>
<dbReference type="CDD" id="cd02219">
    <property type="entry name" value="cupin_YjlB-like"/>
    <property type="match status" value="1"/>
</dbReference>
<gene>
    <name evidence="7" type="ORF">Z519_12069</name>
</gene>
<evidence type="ECO:0008006" key="9">
    <source>
        <dbReference type="Google" id="ProtNLM"/>
    </source>
</evidence>
<keyword evidence="3 6" id="KW-0812">Transmembrane</keyword>
<dbReference type="InterPro" id="IPR000612">
    <property type="entry name" value="PMP3"/>
</dbReference>
<protein>
    <recommendedName>
        <fullName evidence="9">Cupin type-1 domain-containing protein</fullName>
    </recommendedName>
</protein>
<evidence type="ECO:0000256" key="3">
    <source>
        <dbReference type="ARBA" id="ARBA00022692"/>
    </source>
</evidence>